<accession>A0A8H5K5N2</accession>
<gene>
    <name evidence="1" type="ORF">FPHYL_2905</name>
</gene>
<evidence type="ECO:0000313" key="1">
    <source>
        <dbReference type="EMBL" id="KAF5568214.1"/>
    </source>
</evidence>
<dbReference type="AlphaFoldDB" id="A0A8H5K5N2"/>
<keyword evidence="2" id="KW-1185">Reference proteome</keyword>
<dbReference type="Proteomes" id="UP000582016">
    <property type="component" value="Unassembled WGS sequence"/>
</dbReference>
<reference evidence="1 2" key="1">
    <citation type="submission" date="2020-05" db="EMBL/GenBank/DDBJ databases">
        <title>Identification and distribution of gene clusters putatively required for synthesis of sphingolipid metabolism inhibitors in phylogenetically diverse species of the filamentous fungus Fusarium.</title>
        <authorList>
            <person name="Kim H.-S."/>
            <person name="Busman M."/>
            <person name="Brown D.W."/>
            <person name="Divon H."/>
            <person name="Uhlig S."/>
            <person name="Proctor R.H."/>
        </authorList>
    </citation>
    <scope>NUCLEOTIDE SEQUENCE [LARGE SCALE GENOMIC DNA]</scope>
    <source>
        <strain evidence="1 2">NRRL 13617</strain>
    </source>
</reference>
<protein>
    <submittedName>
        <fullName evidence="1">Uncharacterized protein</fullName>
    </submittedName>
</protein>
<name>A0A8H5K5N2_9HYPO</name>
<evidence type="ECO:0000313" key="2">
    <source>
        <dbReference type="Proteomes" id="UP000582016"/>
    </source>
</evidence>
<dbReference type="EMBL" id="JAAOAQ010000088">
    <property type="protein sequence ID" value="KAF5568214.1"/>
    <property type="molecule type" value="Genomic_DNA"/>
</dbReference>
<sequence length="108" mass="12021">MLTTISYSLDLWRAHHQLKPHGNEHVTGGDVCQKVNIHASNLAIQVCLRDIEPGVARMALMHDTRALTIIAAHNIPHAVVHRAEIDNVFKGSIHVAALKRLNTLIIWT</sequence>
<proteinExistence type="predicted"/>
<comment type="caution">
    <text evidence="1">The sequence shown here is derived from an EMBL/GenBank/DDBJ whole genome shotgun (WGS) entry which is preliminary data.</text>
</comment>
<organism evidence="1 2">
    <name type="scientific">Fusarium phyllophilum</name>
    <dbReference type="NCBI Taxonomy" id="47803"/>
    <lineage>
        <taxon>Eukaryota</taxon>
        <taxon>Fungi</taxon>
        <taxon>Dikarya</taxon>
        <taxon>Ascomycota</taxon>
        <taxon>Pezizomycotina</taxon>
        <taxon>Sordariomycetes</taxon>
        <taxon>Hypocreomycetidae</taxon>
        <taxon>Hypocreales</taxon>
        <taxon>Nectriaceae</taxon>
        <taxon>Fusarium</taxon>
        <taxon>Fusarium fujikuroi species complex</taxon>
    </lineage>
</organism>